<dbReference type="AlphaFoldDB" id="A0A0F4GPA8"/>
<dbReference type="PANTHER" id="PTHR12708:SF0">
    <property type="entry name" value="DNA POLYMERASE EPSILON SUBUNIT 2"/>
    <property type="match status" value="1"/>
</dbReference>
<gene>
    <name evidence="10" type="ORF">TI39_contig375g00012</name>
</gene>
<comment type="similarity">
    <text evidence="2">Belongs to the DNA polymerase epsilon subunit B family.</text>
</comment>
<evidence type="ECO:0000256" key="1">
    <source>
        <dbReference type="ARBA" id="ARBA00004123"/>
    </source>
</evidence>
<dbReference type="EMBL" id="LAFY01000367">
    <property type="protein sequence ID" value="KJX99058.1"/>
    <property type="molecule type" value="Genomic_DNA"/>
</dbReference>
<evidence type="ECO:0000256" key="4">
    <source>
        <dbReference type="ARBA" id="ARBA00022705"/>
    </source>
</evidence>
<protein>
    <recommendedName>
        <fullName evidence="3">DNA polymerase epsilon subunit B</fullName>
    </recommendedName>
    <alternativeName>
        <fullName evidence="7">DNA polymerase II subunit 2</fullName>
    </alternativeName>
</protein>
<dbReference type="GO" id="GO:0003677">
    <property type="term" value="F:DNA binding"/>
    <property type="evidence" value="ECO:0007669"/>
    <property type="project" value="UniProtKB-KW"/>
</dbReference>
<feature type="compositionally biased region" description="Acidic residues" evidence="8">
    <location>
        <begin position="189"/>
        <end position="198"/>
    </location>
</feature>
<organism evidence="10 11">
    <name type="scientific">Zymoseptoria brevis</name>
    <dbReference type="NCBI Taxonomy" id="1047168"/>
    <lineage>
        <taxon>Eukaryota</taxon>
        <taxon>Fungi</taxon>
        <taxon>Dikarya</taxon>
        <taxon>Ascomycota</taxon>
        <taxon>Pezizomycotina</taxon>
        <taxon>Dothideomycetes</taxon>
        <taxon>Dothideomycetidae</taxon>
        <taxon>Mycosphaerellales</taxon>
        <taxon>Mycosphaerellaceae</taxon>
        <taxon>Zymoseptoria</taxon>
    </lineage>
</organism>
<evidence type="ECO:0000256" key="2">
    <source>
        <dbReference type="ARBA" id="ARBA00009560"/>
    </source>
</evidence>
<keyword evidence="4" id="KW-0235">DNA replication</keyword>
<dbReference type="Proteomes" id="UP000033647">
    <property type="component" value="Unassembled WGS sequence"/>
</dbReference>
<evidence type="ECO:0000256" key="6">
    <source>
        <dbReference type="ARBA" id="ARBA00023242"/>
    </source>
</evidence>
<dbReference type="InterPro" id="IPR007185">
    <property type="entry name" value="DNA_pol_a/d/e_bsu"/>
</dbReference>
<feature type="domain" description="DNA polymerase alpha/delta/epsilon subunit B" evidence="9">
    <location>
        <begin position="456"/>
        <end position="736"/>
    </location>
</feature>
<dbReference type="OrthoDB" id="10254730at2759"/>
<proteinExistence type="inferred from homology"/>
<feature type="region of interest" description="Disordered" evidence="8">
    <location>
        <begin position="167"/>
        <end position="199"/>
    </location>
</feature>
<dbReference type="Pfam" id="PF04042">
    <property type="entry name" value="DNA_pol_E_B"/>
    <property type="match status" value="1"/>
</dbReference>
<evidence type="ECO:0000256" key="5">
    <source>
        <dbReference type="ARBA" id="ARBA00023125"/>
    </source>
</evidence>
<name>A0A0F4GPA8_9PEZI</name>
<comment type="caution">
    <text evidence="10">The sequence shown here is derived from an EMBL/GenBank/DDBJ whole genome shotgun (WGS) entry which is preliminary data.</text>
</comment>
<dbReference type="InterPro" id="IPR016266">
    <property type="entry name" value="POLE2"/>
</dbReference>
<evidence type="ECO:0000313" key="10">
    <source>
        <dbReference type="EMBL" id="KJX99058.1"/>
    </source>
</evidence>
<sequence>MATDTTAYSSSPAFATPLHPLPNNAAARSIPPPPAFKPSVSTILPILLPPPTLRPLAFRTFTKKHNLTLHSTALQSLSTFIGRHCGSSWREEGTGEKVLEEVAKLWKAETGPVIVEDGDRLKTILRTLEGSMVGGRIGAAKSGGPNSLSLSRQTSFAFGNDSALDLTDRPGLERKGSSFGLSGLRVDSQGEEEGEEEGRDARSWLKVVSAFDQPRFTYDVDKKHFLSISTRPSMFPSPSHKTRVFKERYNIIQQRLQRNPIFQAPSFSGGQNNGVARRKGKDAAAREFYKLTPIANLLGRGGSSHTLLGMLVIAPTGTLALNDLSGSISLDLQHATPIGGSVSDAYFCPGMIVLVDGVYEEDWAGAGSSGLGNTGGVGGSIGGRFVGFEIGGPPVEKRDVSLGINLASGDQGGGFGWIDFLGQGSDRAVGARMKKLERRLMGPEAETNTTTSQKTVILSEVTLDQPSTLVALRKVLEQYATAEQPPMAFVLTGDFSSKAVMAGAGTGSIEYKELFNELAALLADFPTLLRSSTWVFVPGDNDPWASSFSAGASTLIPREGVPELFTNRIRRAFATAKTELGATKKGEVDGEAIWTSNPARLSLFGPAHEVLVFRDDISSRFRRNAIRIGQAVQDEEPQHPEIDTDNDITMSGALPSTEDYIPENTPVPLPGPLAASPESTSLASAKRLILSLLPQSTLSPFPQTIRPVHWDYAPSALSLYPLPHTLILADAEEAAFCITYEGCHVVNPGRLVEKGGGRRKRVGWVEYDGWTKRGVVREAWIG</sequence>
<feature type="compositionally biased region" description="Basic and acidic residues" evidence="8">
    <location>
        <begin position="167"/>
        <end position="176"/>
    </location>
</feature>
<comment type="subcellular location">
    <subcellularLocation>
        <location evidence="1">Nucleus</location>
    </subcellularLocation>
</comment>
<evidence type="ECO:0000259" key="9">
    <source>
        <dbReference type="Pfam" id="PF04042"/>
    </source>
</evidence>
<dbReference type="GO" id="GO:0042276">
    <property type="term" value="P:error-prone translesion synthesis"/>
    <property type="evidence" value="ECO:0007669"/>
    <property type="project" value="TreeGrafter"/>
</dbReference>
<accession>A0A0F4GPA8</accession>
<dbReference type="STRING" id="1047168.A0A0F4GPA8"/>
<dbReference type="PANTHER" id="PTHR12708">
    <property type="entry name" value="DNA POLYMERASE EPSILON SUBUNIT B"/>
    <property type="match status" value="1"/>
</dbReference>
<evidence type="ECO:0000256" key="8">
    <source>
        <dbReference type="SAM" id="MobiDB-lite"/>
    </source>
</evidence>
<evidence type="ECO:0000256" key="3">
    <source>
        <dbReference type="ARBA" id="ARBA00016011"/>
    </source>
</evidence>
<evidence type="ECO:0000256" key="7">
    <source>
        <dbReference type="ARBA" id="ARBA00032930"/>
    </source>
</evidence>
<keyword evidence="11" id="KW-1185">Reference proteome</keyword>
<reference evidence="10 11" key="1">
    <citation type="submission" date="2015-03" db="EMBL/GenBank/DDBJ databases">
        <title>RNA-seq based gene annotation and comparative genomics of four Zymoseptoria species reveal species-specific pathogenicity related genes and transposable element activity.</title>
        <authorList>
            <person name="Grandaubert J."/>
            <person name="Bhattacharyya A."/>
            <person name="Stukenbrock E.H."/>
        </authorList>
    </citation>
    <scope>NUCLEOTIDE SEQUENCE [LARGE SCALE GENOMIC DNA]</scope>
    <source>
        <strain evidence="10 11">Zb18110</strain>
    </source>
</reference>
<keyword evidence="5" id="KW-0238">DNA-binding</keyword>
<dbReference type="GO" id="GO:0008622">
    <property type="term" value="C:epsilon DNA polymerase complex"/>
    <property type="evidence" value="ECO:0007669"/>
    <property type="project" value="InterPro"/>
</dbReference>
<keyword evidence="6" id="KW-0539">Nucleus</keyword>
<evidence type="ECO:0000313" key="11">
    <source>
        <dbReference type="Proteomes" id="UP000033647"/>
    </source>
</evidence>
<dbReference type="GO" id="GO:0006261">
    <property type="term" value="P:DNA-templated DNA replication"/>
    <property type="evidence" value="ECO:0007669"/>
    <property type="project" value="InterPro"/>
</dbReference>